<name>R0LQN9_ANAPL</name>
<proteinExistence type="predicted"/>
<evidence type="ECO:0000313" key="1">
    <source>
        <dbReference type="EMBL" id="EOB04055.1"/>
    </source>
</evidence>
<dbReference type="AlphaFoldDB" id="R0LQN9"/>
<dbReference type="Proteomes" id="UP000296049">
    <property type="component" value="Unassembled WGS sequence"/>
</dbReference>
<accession>R0LQN9</accession>
<protein>
    <submittedName>
        <fullName evidence="1">Uncharacterized protein</fullName>
    </submittedName>
</protein>
<reference evidence="1" key="1">
    <citation type="submission" date="2010-04" db="EMBL/GenBank/DDBJ databases">
        <title>The genome sequence and transcriptome of duck provide insight into the interaction host.</title>
        <authorList>
            <person name="Li N."/>
        </authorList>
    </citation>
    <scope>NUCLEOTIDE SEQUENCE</scope>
</reference>
<sequence>MAVVISAHTVSRKDGFIHKWGQHVSSGTMSPCSCRAQVTTRLVHNAQPPSCNGNLYLNMRFGKQSYDTGGSKIQQPSCPKAGGDDEQHAVNLAGERSLEEVLPFISHCNQMESCADPSTTRQHETGERGLRDGNYMLLCEDSSKKRNRSYLKKEVQETSSALHTALPEELPTQEVLLPSKAMRIDACTSSHPSCDPAVLAQVWSTELSSPSAGD</sequence>
<keyword evidence="2" id="KW-1185">Reference proteome</keyword>
<dbReference type="EMBL" id="KB742810">
    <property type="protein sequence ID" value="EOB04055.1"/>
    <property type="molecule type" value="Genomic_DNA"/>
</dbReference>
<evidence type="ECO:0000313" key="2">
    <source>
        <dbReference type="Proteomes" id="UP000296049"/>
    </source>
</evidence>
<gene>
    <name evidence="1" type="ORF">Anapl_04651</name>
</gene>
<organism evidence="1 2">
    <name type="scientific">Anas platyrhynchos</name>
    <name type="common">Mallard</name>
    <name type="synonym">Anas boschas</name>
    <dbReference type="NCBI Taxonomy" id="8839"/>
    <lineage>
        <taxon>Eukaryota</taxon>
        <taxon>Metazoa</taxon>
        <taxon>Chordata</taxon>
        <taxon>Craniata</taxon>
        <taxon>Vertebrata</taxon>
        <taxon>Euteleostomi</taxon>
        <taxon>Archelosauria</taxon>
        <taxon>Archosauria</taxon>
        <taxon>Dinosauria</taxon>
        <taxon>Saurischia</taxon>
        <taxon>Theropoda</taxon>
        <taxon>Coelurosauria</taxon>
        <taxon>Aves</taxon>
        <taxon>Neognathae</taxon>
        <taxon>Galloanserae</taxon>
        <taxon>Anseriformes</taxon>
        <taxon>Anatidae</taxon>
        <taxon>Anatinae</taxon>
        <taxon>Anas</taxon>
    </lineage>
</organism>